<feature type="domain" description="ABC transporter" evidence="3">
    <location>
        <begin position="4"/>
        <end position="41"/>
    </location>
</feature>
<dbReference type="GO" id="GO:0005743">
    <property type="term" value="C:mitochondrial inner membrane"/>
    <property type="evidence" value="ECO:0007669"/>
    <property type="project" value="TreeGrafter"/>
</dbReference>
<protein>
    <recommendedName>
        <fullName evidence="3">ABC transporter domain-containing protein</fullName>
    </recommendedName>
</protein>
<dbReference type="Pfam" id="PF00005">
    <property type="entry name" value="ABC_tran"/>
    <property type="match status" value="1"/>
</dbReference>
<dbReference type="Gene3D" id="3.40.50.300">
    <property type="entry name" value="P-loop containing nucleotide triphosphate hydrolases"/>
    <property type="match status" value="1"/>
</dbReference>
<dbReference type="InterPro" id="IPR003439">
    <property type="entry name" value="ABC_transporter-like_ATP-bd"/>
</dbReference>
<keyword evidence="5" id="KW-1185">Reference proteome</keyword>
<dbReference type="SUPFAM" id="SSF52540">
    <property type="entry name" value="P-loop containing nucleoside triphosphate hydrolases"/>
    <property type="match status" value="1"/>
</dbReference>
<dbReference type="InterPro" id="IPR027417">
    <property type="entry name" value="P-loop_NTPase"/>
</dbReference>
<reference evidence="4 5" key="1">
    <citation type="submission" date="2018-11" db="EMBL/GenBank/DDBJ databases">
        <authorList>
            <consortium name="Pathogen Informatics"/>
        </authorList>
    </citation>
    <scope>NUCLEOTIDE SEQUENCE [LARGE SCALE GENOMIC DNA]</scope>
</reference>
<dbReference type="Proteomes" id="UP000281553">
    <property type="component" value="Unassembled WGS sequence"/>
</dbReference>
<dbReference type="GO" id="GO:0005524">
    <property type="term" value="F:ATP binding"/>
    <property type="evidence" value="ECO:0007669"/>
    <property type="project" value="InterPro"/>
</dbReference>
<dbReference type="GO" id="GO:0015421">
    <property type="term" value="F:ABC-type oligopeptide transporter activity"/>
    <property type="evidence" value="ECO:0007669"/>
    <property type="project" value="TreeGrafter"/>
</dbReference>
<keyword evidence="2" id="KW-0677">Repeat</keyword>
<gene>
    <name evidence="4" type="ORF">DILT_LOCUS3001</name>
</gene>
<keyword evidence="1" id="KW-0813">Transport</keyword>
<proteinExistence type="predicted"/>
<organism evidence="4 5">
    <name type="scientific">Dibothriocephalus latus</name>
    <name type="common">Fish tapeworm</name>
    <name type="synonym">Diphyllobothrium latum</name>
    <dbReference type="NCBI Taxonomy" id="60516"/>
    <lineage>
        <taxon>Eukaryota</taxon>
        <taxon>Metazoa</taxon>
        <taxon>Spiralia</taxon>
        <taxon>Lophotrochozoa</taxon>
        <taxon>Platyhelminthes</taxon>
        <taxon>Cestoda</taxon>
        <taxon>Eucestoda</taxon>
        <taxon>Diphyllobothriidea</taxon>
        <taxon>Diphyllobothriidae</taxon>
        <taxon>Dibothriocephalus</taxon>
    </lineage>
</organism>
<dbReference type="InterPro" id="IPR039421">
    <property type="entry name" value="Type_1_exporter"/>
</dbReference>
<dbReference type="EMBL" id="UYRU01042963">
    <property type="protein sequence ID" value="VDK79225.1"/>
    <property type="molecule type" value="Genomic_DNA"/>
</dbReference>
<evidence type="ECO:0000313" key="4">
    <source>
        <dbReference type="EMBL" id="VDK79225.1"/>
    </source>
</evidence>
<name>A0A3P6TEF1_DIBLA</name>
<dbReference type="GO" id="GO:0016887">
    <property type="term" value="F:ATP hydrolysis activity"/>
    <property type="evidence" value="ECO:0007669"/>
    <property type="project" value="InterPro"/>
</dbReference>
<evidence type="ECO:0000256" key="2">
    <source>
        <dbReference type="ARBA" id="ARBA00022737"/>
    </source>
</evidence>
<evidence type="ECO:0000313" key="5">
    <source>
        <dbReference type="Proteomes" id="UP000281553"/>
    </source>
</evidence>
<sequence length="118" mass="12704">GYDTSIGFRGSELSGGQKQRIAIARALLRKPAILLLDEATSALDMESERVVQAALDKAMATAERTSILVAHRLTTVESCDQIVVLQNGQRVEFGSPEALMEAKGAYFALHNADTTAKK</sequence>
<dbReference type="PANTHER" id="PTHR43394">
    <property type="entry name" value="ATP-DEPENDENT PERMEASE MDL1, MITOCHONDRIAL"/>
    <property type="match status" value="1"/>
</dbReference>
<dbReference type="PANTHER" id="PTHR43394:SF11">
    <property type="entry name" value="ATP-BINDING CASSETTE TRANSPORTER"/>
    <property type="match status" value="1"/>
</dbReference>
<evidence type="ECO:0000256" key="1">
    <source>
        <dbReference type="ARBA" id="ARBA00022448"/>
    </source>
</evidence>
<dbReference type="AlphaFoldDB" id="A0A3P6TEF1"/>
<feature type="non-terminal residue" evidence="4">
    <location>
        <position position="1"/>
    </location>
</feature>
<evidence type="ECO:0000259" key="3">
    <source>
        <dbReference type="Pfam" id="PF00005"/>
    </source>
</evidence>
<dbReference type="OrthoDB" id="6500128at2759"/>
<accession>A0A3P6TEF1</accession>
<dbReference type="GO" id="GO:0090374">
    <property type="term" value="P:oligopeptide export from mitochondrion"/>
    <property type="evidence" value="ECO:0007669"/>
    <property type="project" value="TreeGrafter"/>
</dbReference>